<name>A0A0M3KHG6_ANISI</name>
<dbReference type="WBParaSite" id="ASIM_0002043101-mRNA-1">
    <property type="protein sequence ID" value="ASIM_0002043101-mRNA-1"/>
    <property type="gene ID" value="ASIM_0002043101"/>
</dbReference>
<reference evidence="1 2" key="2">
    <citation type="submission" date="2018-11" db="EMBL/GenBank/DDBJ databases">
        <authorList>
            <consortium name="Pathogen Informatics"/>
        </authorList>
    </citation>
    <scope>NUCLEOTIDE SEQUENCE [LARGE SCALE GENOMIC DNA]</scope>
</reference>
<organism evidence="3">
    <name type="scientific">Anisakis simplex</name>
    <name type="common">Herring worm</name>
    <dbReference type="NCBI Taxonomy" id="6269"/>
    <lineage>
        <taxon>Eukaryota</taxon>
        <taxon>Metazoa</taxon>
        <taxon>Ecdysozoa</taxon>
        <taxon>Nematoda</taxon>
        <taxon>Chromadorea</taxon>
        <taxon>Rhabditida</taxon>
        <taxon>Spirurina</taxon>
        <taxon>Ascaridomorpha</taxon>
        <taxon>Ascaridoidea</taxon>
        <taxon>Anisakidae</taxon>
        <taxon>Anisakis</taxon>
        <taxon>Anisakis simplex complex</taxon>
    </lineage>
</organism>
<dbReference type="OrthoDB" id="430051at2759"/>
<accession>A0A0M3KHG6</accession>
<protein>
    <submittedName>
        <fullName evidence="3">DNA topoisomerase</fullName>
    </submittedName>
</protein>
<dbReference type="Proteomes" id="UP000267096">
    <property type="component" value="Unassembled WGS sequence"/>
</dbReference>
<dbReference type="EMBL" id="UYRR01038020">
    <property type="protein sequence ID" value="VDK72336.1"/>
    <property type="molecule type" value="Genomic_DNA"/>
</dbReference>
<evidence type="ECO:0000313" key="3">
    <source>
        <dbReference type="WBParaSite" id="ASIM_0002043101-mRNA-1"/>
    </source>
</evidence>
<reference evidence="3" key="1">
    <citation type="submission" date="2017-02" db="UniProtKB">
        <authorList>
            <consortium name="WormBaseParasite"/>
        </authorList>
    </citation>
    <scope>IDENTIFICATION</scope>
</reference>
<dbReference type="AlphaFoldDB" id="A0A0M3KHG6"/>
<keyword evidence="2" id="KW-1185">Reference proteome</keyword>
<proteinExistence type="predicted"/>
<sequence>KSWRIILANEKIDEYFWRINFRFCKRCEFEDTYSLPSGKDGVLKLHSEKKCPLDDFDLVYWQGSGGCFCSFGVLESEFFENVDNLRTQGLVQCPRKCASGHGVLVLDPQSAPKWRFACNRCSSVLIAFEGAQKLKVLERQCEACLAQWVQVDYKDDKCPLPDGESQFKGCIFCDESVQSLINMNHLFYERADSNMIGQQQGGGRRGGSRGGGRG</sequence>
<evidence type="ECO:0000313" key="2">
    <source>
        <dbReference type="Proteomes" id="UP000267096"/>
    </source>
</evidence>
<gene>
    <name evidence="1" type="ORF">ASIM_LOCUS19814</name>
</gene>
<evidence type="ECO:0000313" key="1">
    <source>
        <dbReference type="EMBL" id="VDK72336.1"/>
    </source>
</evidence>